<protein>
    <submittedName>
        <fullName evidence="1">Uncharacterized protein</fullName>
    </submittedName>
</protein>
<comment type="caution">
    <text evidence="1">The sequence shown here is derived from an EMBL/GenBank/DDBJ whole genome shotgun (WGS) entry which is preliminary data.</text>
</comment>
<keyword evidence="2" id="KW-1185">Reference proteome</keyword>
<gene>
    <name evidence="1" type="ORF">ATJ88_0730</name>
</gene>
<dbReference type="OrthoDB" id="5149023at2"/>
<evidence type="ECO:0000313" key="2">
    <source>
        <dbReference type="Proteomes" id="UP000224130"/>
    </source>
</evidence>
<proteinExistence type="predicted"/>
<accession>A0A2A9EUW6</accession>
<dbReference type="Proteomes" id="UP000224130">
    <property type="component" value="Unassembled WGS sequence"/>
</dbReference>
<name>A0A2A9EUW6_9MICO</name>
<sequence length="122" mass="12943">MPTPTATRPRTATAEHAYPDVTREQLVVGATTTAQVRALHELPALGTAEFAAILGTSCPGAPLAVVGRRTDGRAYDHLTIDYRADGAVERQTWTLAADRGAEVTYRLAQDTGARGGFAPLPR</sequence>
<dbReference type="EMBL" id="PDJJ01000001">
    <property type="protein sequence ID" value="PFG42080.1"/>
    <property type="molecule type" value="Genomic_DNA"/>
</dbReference>
<organism evidence="1 2">
    <name type="scientific">Isoptericola jiangsuensis</name>
    <dbReference type="NCBI Taxonomy" id="548579"/>
    <lineage>
        <taxon>Bacteria</taxon>
        <taxon>Bacillati</taxon>
        <taxon>Actinomycetota</taxon>
        <taxon>Actinomycetes</taxon>
        <taxon>Micrococcales</taxon>
        <taxon>Promicromonosporaceae</taxon>
        <taxon>Isoptericola</taxon>
    </lineage>
</organism>
<dbReference type="AlphaFoldDB" id="A0A2A9EUW6"/>
<reference evidence="1 2" key="1">
    <citation type="submission" date="2017-10" db="EMBL/GenBank/DDBJ databases">
        <title>Sequencing the genomes of 1000 actinobacteria strains.</title>
        <authorList>
            <person name="Klenk H.-P."/>
        </authorList>
    </citation>
    <scope>NUCLEOTIDE SEQUENCE [LARGE SCALE GENOMIC DNA]</scope>
    <source>
        <strain evidence="1 2">DSM 21863</strain>
    </source>
</reference>
<evidence type="ECO:0000313" key="1">
    <source>
        <dbReference type="EMBL" id="PFG42080.1"/>
    </source>
</evidence>
<dbReference type="RefSeq" id="WP_098462653.1">
    <property type="nucleotide sequence ID" value="NZ_PDJJ01000001.1"/>
</dbReference>